<dbReference type="Gene3D" id="3.60.15.10">
    <property type="entry name" value="Ribonuclease Z/Hydroxyacylglutathione hydrolase-like"/>
    <property type="match status" value="1"/>
</dbReference>
<evidence type="ECO:0000256" key="5">
    <source>
        <dbReference type="SAM" id="SignalP"/>
    </source>
</evidence>
<proteinExistence type="inferred from homology"/>
<dbReference type="CDD" id="cd07735">
    <property type="entry name" value="class_II_PDE_MBL-fold"/>
    <property type="match status" value="1"/>
</dbReference>
<evidence type="ECO:0000313" key="6">
    <source>
        <dbReference type="EMBL" id="MBG9374799.1"/>
    </source>
</evidence>
<dbReference type="SUPFAM" id="SSF56281">
    <property type="entry name" value="Metallo-hydrolase/oxidoreductase"/>
    <property type="match status" value="1"/>
</dbReference>
<evidence type="ECO:0000256" key="2">
    <source>
        <dbReference type="ARBA" id="ARBA00023149"/>
    </source>
</evidence>
<comment type="caution">
    <text evidence="6">The sequence shown here is derived from an EMBL/GenBank/DDBJ whole genome shotgun (WGS) entry which is preliminary data.</text>
</comment>
<dbReference type="PROSITE" id="PS00607">
    <property type="entry name" value="PDEASE_II"/>
    <property type="match status" value="1"/>
</dbReference>
<dbReference type="PANTHER" id="PTHR28283">
    <property type="entry name" value="3',5'-CYCLIC-NUCLEOTIDE PHOSPHODIESTERASE 1"/>
    <property type="match status" value="1"/>
</dbReference>
<keyword evidence="2 4" id="KW-0114">cAMP</keyword>
<protein>
    <submittedName>
        <fullName evidence="6">3',5'-cyclic-nucleotide phosphodiesterase</fullName>
    </submittedName>
</protein>
<dbReference type="Proteomes" id="UP000628448">
    <property type="component" value="Unassembled WGS sequence"/>
</dbReference>
<evidence type="ECO:0000256" key="1">
    <source>
        <dbReference type="ARBA" id="ARBA00022801"/>
    </source>
</evidence>
<feature type="chain" id="PRO_5037551359" evidence="5">
    <location>
        <begin position="21"/>
        <end position="317"/>
    </location>
</feature>
<comment type="similarity">
    <text evidence="3 4">Belongs to the cyclic nucleotide phosphodiesterase class-II family.</text>
</comment>
<reference evidence="6" key="1">
    <citation type="submission" date="2020-11" db="EMBL/GenBank/DDBJ databases">
        <title>Bacterial whole genome sequence for Panacibacter sp. DH6.</title>
        <authorList>
            <person name="Le V."/>
            <person name="Ko S."/>
            <person name="Ahn C.-Y."/>
            <person name="Oh H.-M."/>
        </authorList>
    </citation>
    <scope>NUCLEOTIDE SEQUENCE</scope>
    <source>
        <strain evidence="6">DH6</strain>
    </source>
</reference>
<dbReference type="InterPro" id="IPR000396">
    <property type="entry name" value="Pdiesterase2"/>
</dbReference>
<dbReference type="AlphaFoldDB" id="A0A931E5J5"/>
<organism evidence="6 7">
    <name type="scientific">Panacibacter microcysteis</name>
    <dbReference type="NCBI Taxonomy" id="2793269"/>
    <lineage>
        <taxon>Bacteria</taxon>
        <taxon>Pseudomonadati</taxon>
        <taxon>Bacteroidota</taxon>
        <taxon>Chitinophagia</taxon>
        <taxon>Chitinophagales</taxon>
        <taxon>Chitinophagaceae</taxon>
        <taxon>Panacibacter</taxon>
    </lineage>
</organism>
<dbReference type="PRINTS" id="PR00388">
    <property type="entry name" value="PDIESTERASE2"/>
</dbReference>
<dbReference type="InterPro" id="IPR024225">
    <property type="entry name" value="cAMP-PdiesteraseII_CS"/>
</dbReference>
<name>A0A931E5J5_9BACT</name>
<keyword evidence="7" id="KW-1185">Reference proteome</keyword>
<sequence length="317" mass="34724">MQRFLLYLLCCVAWILNASAQEPAFQVIPLGVKGGLDESNLSAYMVAAAGTTDYIAFDAGTLYAGIQQSVNNGLFPGRSVTTVLKQNIKGYCISHAHLDHLAGLIINSPDDTAKNIYGMDYCLDVLKSNYFTWKSWANFTDAGEKPLLNKYHYASLQEGKETPLAGTNMFVTAYSLSHGKPFESTAFLIRHADNYLLYLGDTGADTIEHAQNLSVLWKTVAPLVAAGKLKGIFIEVSYTNAQPLNKLFGHLTPALLTAELHTLAGYAGSVYMKHLNVVITHIKPAENAEAIIQKELSDANTTGVQYLFPEQGRVMFF</sequence>
<gene>
    <name evidence="6" type="ORF">I5907_01020</name>
</gene>
<accession>A0A931E5J5</accession>
<evidence type="ECO:0000256" key="4">
    <source>
        <dbReference type="PIRNR" id="PIRNR000962"/>
    </source>
</evidence>
<feature type="signal peptide" evidence="5">
    <location>
        <begin position="1"/>
        <end position="20"/>
    </location>
</feature>
<evidence type="ECO:0000313" key="7">
    <source>
        <dbReference type="Proteomes" id="UP000628448"/>
    </source>
</evidence>
<dbReference type="GO" id="GO:0047555">
    <property type="term" value="F:3',5'-cyclic-GMP phosphodiesterase activity"/>
    <property type="evidence" value="ECO:0007669"/>
    <property type="project" value="TreeGrafter"/>
</dbReference>
<dbReference type="GO" id="GO:1902660">
    <property type="term" value="P:negative regulation of glucose mediated signaling pathway"/>
    <property type="evidence" value="ECO:0007669"/>
    <property type="project" value="TreeGrafter"/>
</dbReference>
<dbReference type="GO" id="GO:0004115">
    <property type="term" value="F:3',5'-cyclic-AMP phosphodiesterase activity"/>
    <property type="evidence" value="ECO:0007669"/>
    <property type="project" value="UniProtKB-UniRule"/>
</dbReference>
<keyword evidence="1 4" id="KW-0378">Hydrolase</keyword>
<keyword evidence="5" id="KW-0732">Signal</keyword>
<dbReference type="EMBL" id="JADWYR010000001">
    <property type="protein sequence ID" value="MBG9374799.1"/>
    <property type="molecule type" value="Genomic_DNA"/>
</dbReference>
<dbReference type="GO" id="GO:0006198">
    <property type="term" value="P:cAMP catabolic process"/>
    <property type="evidence" value="ECO:0007669"/>
    <property type="project" value="UniProtKB-UniRule"/>
</dbReference>
<dbReference type="PIRSF" id="PIRSF000962">
    <property type="entry name" value="Cyc_nuc_PDEase"/>
    <property type="match status" value="1"/>
</dbReference>
<dbReference type="InterPro" id="IPR036866">
    <property type="entry name" value="RibonucZ/Hydroxyglut_hydro"/>
</dbReference>
<evidence type="ECO:0000256" key="3">
    <source>
        <dbReference type="ARBA" id="ARBA00025762"/>
    </source>
</evidence>
<dbReference type="PANTHER" id="PTHR28283:SF1">
    <property type="entry name" value="3',5'-CYCLIC-NUCLEOTIDE PHOSPHODIESTERASE 1"/>
    <property type="match status" value="1"/>
</dbReference>
<dbReference type="Pfam" id="PF02112">
    <property type="entry name" value="PDEase_II"/>
    <property type="match status" value="1"/>
</dbReference>